<feature type="transmembrane region" description="Helical" evidence="7">
    <location>
        <begin position="97"/>
        <end position="116"/>
    </location>
</feature>
<feature type="transmembrane region" description="Helical" evidence="7">
    <location>
        <begin position="354"/>
        <end position="371"/>
    </location>
</feature>
<organism evidence="8 9">
    <name type="scientific">Collimonas rhizosphaerae</name>
    <dbReference type="NCBI Taxonomy" id="3126357"/>
    <lineage>
        <taxon>Bacteria</taxon>
        <taxon>Pseudomonadati</taxon>
        <taxon>Pseudomonadota</taxon>
        <taxon>Betaproteobacteria</taxon>
        <taxon>Burkholderiales</taxon>
        <taxon>Oxalobacteraceae</taxon>
        <taxon>Collimonas</taxon>
    </lineage>
</organism>
<dbReference type="Proteomes" id="UP001495910">
    <property type="component" value="Unassembled WGS sequence"/>
</dbReference>
<feature type="transmembrane region" description="Helical" evidence="7">
    <location>
        <begin position="223"/>
        <end position="243"/>
    </location>
</feature>
<feature type="transmembrane region" description="Helical" evidence="7">
    <location>
        <begin position="66"/>
        <end position="85"/>
    </location>
</feature>
<feature type="transmembrane region" description="Helical" evidence="7">
    <location>
        <begin position="34"/>
        <end position="54"/>
    </location>
</feature>
<sequence>MSDAPEPAYRFAPEEQPAFPGSPYAPTHPGWRRLGYGAVALLVGISATFGNALVNVNVANLSGAMGMYVAQASWLPAIYVAMNASANLTLVKARTQFGIPAVSKGLLIAYALAGLWQFLSPGFASAVLIRAVCGMTAAALTTLTIYNLLQAFPAKLRPLGLVIGISIPQLGTPLARLIPVEMLALDNWRALHLIELALALGVLAVISALPLPPSERSKAFQPLDLVTIALLVPAIMLVCGVLGEGRLLWWTDTPWLGWALAAAVPLFAIAFLVERHRKQPLLQLRWLGSIDIVRFAIVALLVRLALAEQTYGAVGLLTSGGLTNDQLRTLFAIVAAAMVLGTITAAATLSEKRLPYQVIAAALVIALGAWMDSNATNLTRPPQLYLSQALIAFGTTLFIGPALLYGFIRMFSRGADHLVSFVVLFSITQNIGGLGGSALLGSYQVIAARAHAQALSEHLVAADPQVAARIVSGGAAIARVVADPTLRTAQGGAFLVQAMTGEASILAYNDVFRLVALLALLTALYLGYLVIFQAVRRRRKTTPEITT</sequence>
<feature type="transmembrane region" description="Helical" evidence="7">
    <location>
        <begin position="286"/>
        <end position="306"/>
    </location>
</feature>
<comment type="caution">
    <text evidence="8">The sequence shown here is derived from an EMBL/GenBank/DDBJ whole genome shotgun (WGS) entry which is preliminary data.</text>
</comment>
<name>A0ABU9PT89_9BURK</name>
<dbReference type="RefSeq" id="WP_342828831.1">
    <property type="nucleotide sequence ID" value="NZ_JBANDC010000004.1"/>
</dbReference>
<comment type="subcellular location">
    <subcellularLocation>
        <location evidence="1">Membrane</location>
        <topology evidence="1">Multi-pass membrane protein</topology>
    </subcellularLocation>
</comment>
<feature type="transmembrane region" description="Helical" evidence="7">
    <location>
        <begin position="255"/>
        <end position="274"/>
    </location>
</feature>
<evidence type="ECO:0000256" key="1">
    <source>
        <dbReference type="ARBA" id="ARBA00004141"/>
    </source>
</evidence>
<reference evidence="8 9" key="1">
    <citation type="submission" date="2024-02" db="EMBL/GenBank/DDBJ databases">
        <title>Draft genome sequence of Collimonas sp. strain H4R21, an effective mineral-weathering bacterial strain isolated from the beech rhizosphere.</title>
        <authorList>
            <person name="Morin E."/>
            <person name="Uroz S."/>
            <person name="Leveau J.H.J."/>
            <person name="Kumar R."/>
            <person name="Rey M.W."/>
            <person name="Pham J."/>
        </authorList>
    </citation>
    <scope>NUCLEOTIDE SEQUENCE [LARGE SCALE GENOMIC DNA]</scope>
    <source>
        <strain evidence="8 9">H4R21</strain>
    </source>
</reference>
<feature type="transmembrane region" description="Helical" evidence="7">
    <location>
        <begin position="383"/>
        <end position="406"/>
    </location>
</feature>
<evidence type="ECO:0000313" key="9">
    <source>
        <dbReference type="Proteomes" id="UP001495910"/>
    </source>
</evidence>
<gene>
    <name evidence="8" type="ORF">V8G57_07395</name>
</gene>
<dbReference type="PANTHER" id="PTHR42718:SF9">
    <property type="entry name" value="MAJOR FACILITATOR SUPERFAMILY MULTIDRUG TRANSPORTER MFSC"/>
    <property type="match status" value="1"/>
</dbReference>
<evidence type="ECO:0000313" key="8">
    <source>
        <dbReference type="EMBL" id="MEM4987212.1"/>
    </source>
</evidence>
<proteinExistence type="predicted"/>
<evidence type="ECO:0000256" key="5">
    <source>
        <dbReference type="ARBA" id="ARBA00023136"/>
    </source>
</evidence>
<protein>
    <submittedName>
        <fullName evidence="8">MFS transporter</fullName>
    </submittedName>
</protein>
<keyword evidence="2" id="KW-0813">Transport</keyword>
<evidence type="ECO:0000256" key="7">
    <source>
        <dbReference type="SAM" id="Phobius"/>
    </source>
</evidence>
<evidence type="ECO:0000256" key="3">
    <source>
        <dbReference type="ARBA" id="ARBA00022692"/>
    </source>
</evidence>
<dbReference type="SUPFAM" id="SSF103473">
    <property type="entry name" value="MFS general substrate transporter"/>
    <property type="match status" value="1"/>
</dbReference>
<dbReference type="InterPro" id="IPR036259">
    <property type="entry name" value="MFS_trans_sf"/>
</dbReference>
<feature type="transmembrane region" description="Helical" evidence="7">
    <location>
        <begin position="122"/>
        <end position="146"/>
    </location>
</feature>
<keyword evidence="5 7" id="KW-0472">Membrane</keyword>
<feature type="transmembrane region" description="Helical" evidence="7">
    <location>
        <begin position="190"/>
        <end position="211"/>
    </location>
</feature>
<evidence type="ECO:0000256" key="2">
    <source>
        <dbReference type="ARBA" id="ARBA00022448"/>
    </source>
</evidence>
<evidence type="ECO:0000256" key="6">
    <source>
        <dbReference type="SAM" id="MobiDB-lite"/>
    </source>
</evidence>
<feature type="transmembrane region" description="Helical" evidence="7">
    <location>
        <begin position="418"/>
        <end position="440"/>
    </location>
</feature>
<evidence type="ECO:0000256" key="4">
    <source>
        <dbReference type="ARBA" id="ARBA00022989"/>
    </source>
</evidence>
<feature type="transmembrane region" description="Helical" evidence="7">
    <location>
        <begin position="158"/>
        <end position="178"/>
    </location>
</feature>
<keyword evidence="4 7" id="KW-1133">Transmembrane helix</keyword>
<dbReference type="PANTHER" id="PTHR42718">
    <property type="entry name" value="MAJOR FACILITATOR SUPERFAMILY MULTIDRUG TRANSPORTER MFSC"/>
    <property type="match status" value="1"/>
</dbReference>
<dbReference type="EMBL" id="JBANDC010000004">
    <property type="protein sequence ID" value="MEM4987212.1"/>
    <property type="molecule type" value="Genomic_DNA"/>
</dbReference>
<accession>A0ABU9PT89</accession>
<feature type="transmembrane region" description="Helical" evidence="7">
    <location>
        <begin position="326"/>
        <end position="347"/>
    </location>
</feature>
<dbReference type="Gene3D" id="1.20.1250.20">
    <property type="entry name" value="MFS general substrate transporter like domains"/>
    <property type="match status" value="1"/>
</dbReference>
<feature type="transmembrane region" description="Helical" evidence="7">
    <location>
        <begin position="511"/>
        <end position="531"/>
    </location>
</feature>
<feature type="region of interest" description="Disordered" evidence="6">
    <location>
        <begin position="1"/>
        <end position="22"/>
    </location>
</feature>
<keyword evidence="3 7" id="KW-0812">Transmembrane</keyword>
<keyword evidence="9" id="KW-1185">Reference proteome</keyword>